<dbReference type="OrthoDB" id="4191603at2"/>
<dbReference type="PATRIC" id="fig|942150.3.peg.826"/>
<feature type="binding site" evidence="2">
    <location>
        <position position="83"/>
    </location>
    <ligand>
        <name>substrate</name>
    </ligand>
</feature>
<protein>
    <recommendedName>
        <fullName evidence="2">Isoprenyl transferase</fullName>
        <ecNumber evidence="2">2.5.1.-</ecNumber>
    </recommendedName>
</protein>
<feature type="binding site" evidence="2">
    <location>
        <position position="49"/>
    </location>
    <ligand>
        <name>substrate</name>
    </ligand>
</feature>
<comment type="function">
    <text evidence="2">Catalyzes the condensation of isopentenyl diphosphate (IPP) with allylic pyrophosphates generating different type of terpenoids.</text>
</comment>
<dbReference type="Pfam" id="PF01255">
    <property type="entry name" value="Prenyltransf"/>
    <property type="match status" value="1"/>
</dbReference>
<dbReference type="HAMAP" id="MF_01139">
    <property type="entry name" value="ISPT"/>
    <property type="match status" value="1"/>
</dbReference>
<evidence type="ECO:0000313" key="3">
    <source>
        <dbReference type="EMBL" id="KRO08714.1"/>
    </source>
</evidence>
<accession>A0A0R2MD47</accession>
<dbReference type="GO" id="GO:0000287">
    <property type="term" value="F:magnesium ion binding"/>
    <property type="evidence" value="ECO:0007669"/>
    <property type="project" value="UniProtKB-UniRule"/>
</dbReference>
<dbReference type="NCBIfam" id="NF011405">
    <property type="entry name" value="PRK14830.1"/>
    <property type="match status" value="1"/>
</dbReference>
<dbReference type="GO" id="GO:0016094">
    <property type="term" value="P:polyprenol biosynthetic process"/>
    <property type="evidence" value="ECO:0007669"/>
    <property type="project" value="TreeGrafter"/>
</dbReference>
<feature type="active site" description="Proton acceptor" evidence="2">
    <location>
        <position position="80"/>
    </location>
</feature>
<keyword evidence="2" id="KW-0460">Magnesium</keyword>
<comment type="caution">
    <text evidence="3">The sequence shown here is derived from an EMBL/GenBank/DDBJ whole genome shotgun (WGS) entry which is preliminary data.</text>
</comment>
<dbReference type="AlphaFoldDB" id="A0A0R2MD47"/>
<dbReference type="EMBL" id="JQCL01000080">
    <property type="protein sequence ID" value="KRO08714.1"/>
    <property type="molecule type" value="Genomic_DNA"/>
</dbReference>
<evidence type="ECO:0000256" key="2">
    <source>
        <dbReference type="HAMAP-Rule" id="MF_01139"/>
    </source>
</evidence>
<dbReference type="InterPro" id="IPR001441">
    <property type="entry name" value="UPP_synth-like"/>
</dbReference>
<dbReference type="NCBIfam" id="TIGR00055">
    <property type="entry name" value="uppS"/>
    <property type="match status" value="1"/>
</dbReference>
<dbReference type="Proteomes" id="UP000051783">
    <property type="component" value="Unassembled WGS sequence"/>
</dbReference>
<comment type="similarity">
    <text evidence="2">Belongs to the UPP synthase family.</text>
</comment>
<proteinExistence type="inferred from homology"/>
<comment type="cofactor">
    <cofactor evidence="2">
        <name>Mg(2+)</name>
        <dbReference type="ChEBI" id="CHEBI:18420"/>
    </cofactor>
    <text evidence="2">Binds 2 magnesium ions per subunit.</text>
</comment>
<dbReference type="RefSeq" id="WP_057707295.1">
    <property type="nucleotide sequence ID" value="NZ_JQCL01000080.1"/>
</dbReference>
<feature type="binding site" evidence="2">
    <location>
        <position position="32"/>
    </location>
    <ligand>
        <name>Mg(2+)</name>
        <dbReference type="ChEBI" id="CHEBI:18420"/>
    </ligand>
</feature>
<feature type="binding site" evidence="2">
    <location>
        <begin position="209"/>
        <end position="211"/>
    </location>
    <ligand>
        <name>substrate</name>
    </ligand>
</feature>
<dbReference type="PANTHER" id="PTHR10291">
    <property type="entry name" value="DEHYDRODOLICHYL DIPHOSPHATE SYNTHASE FAMILY MEMBER"/>
    <property type="match status" value="1"/>
</dbReference>
<dbReference type="GO" id="GO:0008834">
    <property type="term" value="F:ditrans,polycis-undecaprenyl-diphosphate synthase [(2E,6E)-farnesyl-diphosphate specific] activity"/>
    <property type="evidence" value="ECO:0007669"/>
    <property type="project" value="TreeGrafter"/>
</dbReference>
<dbReference type="STRING" id="942150.IV64_GL000809"/>
<dbReference type="SUPFAM" id="SSF64005">
    <property type="entry name" value="Undecaprenyl diphosphate synthase"/>
    <property type="match status" value="1"/>
</dbReference>
<keyword evidence="1 2" id="KW-0808">Transferase</keyword>
<sequence length="259" mass="28971">MFAFFNKNDPADETDVQLDPNRIPAHVAIIMDGNGRWAKARHLPRIAGHKEGMNTVKKITVAASDLGVKVLTLYAFSTENWKRPSDEVNYLMQLPVNFFDTFVPDLIKNNVRVAVMGYTDRLPAATQKAVHDAIEDTKDCNGMVLNFALNYGSRAEMVTGVQSIAQAVLDGRLKPEEITDKTVDQALMTAPLAPYNDPDLLIRTSGEERISNFLLWQIAYSELVFTDVKWPDFTAATLQACIADFQSRDRRFGGLTDKK</sequence>
<evidence type="ECO:0000256" key="1">
    <source>
        <dbReference type="ARBA" id="ARBA00022679"/>
    </source>
</evidence>
<dbReference type="FunFam" id="3.40.1180.10:FF:000001">
    <property type="entry name" value="(2E,6E)-farnesyl-diphosphate-specific ditrans,polycis-undecaprenyl-diphosphate synthase"/>
    <property type="match status" value="1"/>
</dbReference>
<keyword evidence="2" id="KW-0479">Metal-binding</keyword>
<feature type="binding site" evidence="2">
    <location>
        <position position="37"/>
    </location>
    <ligand>
        <name>substrate</name>
    </ligand>
</feature>
<comment type="subunit">
    <text evidence="2">Homodimer.</text>
</comment>
<dbReference type="InterPro" id="IPR036424">
    <property type="entry name" value="UPP_synth-like_sf"/>
</dbReference>
<dbReference type="PANTHER" id="PTHR10291:SF0">
    <property type="entry name" value="DEHYDRODOLICHYL DIPHOSPHATE SYNTHASE 2"/>
    <property type="match status" value="1"/>
</dbReference>
<evidence type="ECO:0000313" key="4">
    <source>
        <dbReference type="Proteomes" id="UP000051783"/>
    </source>
</evidence>
<feature type="binding site" evidence="2">
    <location>
        <begin position="77"/>
        <end position="79"/>
    </location>
    <ligand>
        <name>substrate</name>
    </ligand>
</feature>
<dbReference type="CDD" id="cd00475">
    <property type="entry name" value="Cis_IPPS"/>
    <property type="match status" value="1"/>
</dbReference>
<dbReference type="InterPro" id="IPR018520">
    <property type="entry name" value="UPP_synth-like_CS"/>
</dbReference>
<organism evidence="3 4">
    <name type="scientific">Lactiplantibacillus xiangfangensis</name>
    <dbReference type="NCBI Taxonomy" id="942150"/>
    <lineage>
        <taxon>Bacteria</taxon>
        <taxon>Bacillati</taxon>
        <taxon>Bacillota</taxon>
        <taxon>Bacilli</taxon>
        <taxon>Lactobacillales</taxon>
        <taxon>Lactobacillaceae</taxon>
        <taxon>Lactiplantibacillus</taxon>
    </lineage>
</organism>
<reference evidence="3 4" key="1">
    <citation type="journal article" date="2015" name="Genome Announc.">
        <title>Expanding the biotechnology potential of lactobacilli through comparative genomics of 213 strains and associated genera.</title>
        <authorList>
            <person name="Sun Z."/>
            <person name="Harris H.M."/>
            <person name="McCann A."/>
            <person name="Guo C."/>
            <person name="Argimon S."/>
            <person name="Zhang W."/>
            <person name="Yang X."/>
            <person name="Jeffery I.B."/>
            <person name="Cooney J.C."/>
            <person name="Kagawa T.F."/>
            <person name="Liu W."/>
            <person name="Song Y."/>
            <person name="Salvetti E."/>
            <person name="Wrobel A."/>
            <person name="Rasinkangas P."/>
            <person name="Parkhill J."/>
            <person name="Rea M.C."/>
            <person name="O'Sullivan O."/>
            <person name="Ritari J."/>
            <person name="Douillard F.P."/>
            <person name="Paul Ross R."/>
            <person name="Yang R."/>
            <person name="Briner A.E."/>
            <person name="Felis G.E."/>
            <person name="de Vos W.M."/>
            <person name="Barrangou R."/>
            <person name="Klaenhammer T.R."/>
            <person name="Caufield P.W."/>
            <person name="Cui Y."/>
            <person name="Zhang H."/>
            <person name="O'Toole P.W."/>
        </authorList>
    </citation>
    <scope>NUCLEOTIDE SEQUENCE [LARGE SCALE GENOMIC DNA]</scope>
    <source>
        <strain evidence="3 4">LMG 26013</strain>
    </source>
</reference>
<keyword evidence="4" id="KW-1185">Reference proteome</keyword>
<feature type="binding site" evidence="2">
    <location>
        <position position="203"/>
    </location>
    <ligand>
        <name>substrate</name>
    </ligand>
</feature>
<dbReference type="PROSITE" id="PS01066">
    <property type="entry name" value="UPP_SYNTHASE"/>
    <property type="match status" value="1"/>
</dbReference>
<dbReference type="GO" id="GO:0030145">
    <property type="term" value="F:manganese ion binding"/>
    <property type="evidence" value="ECO:0007669"/>
    <property type="project" value="TreeGrafter"/>
</dbReference>
<name>A0A0R2MD47_9LACO</name>
<feature type="binding site" evidence="2">
    <location>
        <begin position="33"/>
        <end position="36"/>
    </location>
    <ligand>
        <name>substrate</name>
    </ligand>
</feature>
<feature type="binding site" evidence="2">
    <location>
        <position position="45"/>
    </location>
    <ligand>
        <name>substrate</name>
    </ligand>
</feature>
<dbReference type="EC" id="2.5.1.-" evidence="2"/>
<dbReference type="Gene3D" id="3.40.1180.10">
    <property type="entry name" value="Decaprenyl diphosphate synthase-like"/>
    <property type="match status" value="1"/>
</dbReference>
<gene>
    <name evidence="3" type="ORF">IV64_GL000809</name>
</gene>
<feature type="binding site" evidence="2">
    <location>
        <position position="222"/>
    </location>
    <ligand>
        <name>Mg(2+)</name>
        <dbReference type="ChEBI" id="CHEBI:18420"/>
    </ligand>
</feature>
<feature type="binding site" evidence="2">
    <location>
        <position position="81"/>
    </location>
    <ligand>
        <name>substrate</name>
    </ligand>
</feature>
<dbReference type="GO" id="GO:0005829">
    <property type="term" value="C:cytosol"/>
    <property type="evidence" value="ECO:0007669"/>
    <property type="project" value="TreeGrafter"/>
</dbReference>
<feature type="active site" evidence="2">
    <location>
        <position position="32"/>
    </location>
</feature>